<dbReference type="Pfam" id="PF13560">
    <property type="entry name" value="HTH_31"/>
    <property type="match status" value="1"/>
</dbReference>
<dbReference type="AlphaFoldDB" id="A0A9X3ZFQ9"/>
<dbReference type="Gene3D" id="1.10.260.40">
    <property type="entry name" value="lambda repressor-like DNA-binding domains"/>
    <property type="match status" value="1"/>
</dbReference>
<evidence type="ECO:0000259" key="1">
    <source>
        <dbReference type="PROSITE" id="PS50943"/>
    </source>
</evidence>
<gene>
    <name evidence="2" type="ORF">OQ273_01605</name>
</gene>
<dbReference type="InterPro" id="IPR010982">
    <property type="entry name" value="Lambda_DNA-bd_dom_sf"/>
</dbReference>
<feature type="domain" description="HTH cro/C1-type" evidence="1">
    <location>
        <begin position="9"/>
        <end position="63"/>
    </location>
</feature>
<dbReference type="EMBL" id="JAPJZI010000001">
    <property type="protein sequence ID" value="MDA5397254.1"/>
    <property type="molecule type" value="Genomic_DNA"/>
</dbReference>
<dbReference type="Pfam" id="PF17765">
    <property type="entry name" value="MLTR_LBD"/>
    <property type="match status" value="1"/>
</dbReference>
<dbReference type="GO" id="GO:0003677">
    <property type="term" value="F:DNA binding"/>
    <property type="evidence" value="ECO:0007669"/>
    <property type="project" value="InterPro"/>
</dbReference>
<keyword evidence="3" id="KW-1185">Reference proteome</keyword>
<dbReference type="SUPFAM" id="SSF47413">
    <property type="entry name" value="lambda repressor-like DNA-binding domains"/>
    <property type="match status" value="1"/>
</dbReference>
<dbReference type="PANTHER" id="PTHR35010">
    <property type="entry name" value="BLL4672 PROTEIN-RELATED"/>
    <property type="match status" value="1"/>
</dbReference>
<organism evidence="2 3">
    <name type="scientific">Hoeflea prorocentri</name>
    <dbReference type="NCBI Taxonomy" id="1922333"/>
    <lineage>
        <taxon>Bacteria</taxon>
        <taxon>Pseudomonadati</taxon>
        <taxon>Pseudomonadota</taxon>
        <taxon>Alphaproteobacteria</taxon>
        <taxon>Hyphomicrobiales</taxon>
        <taxon>Rhizobiaceae</taxon>
        <taxon>Hoeflea</taxon>
    </lineage>
</organism>
<protein>
    <submittedName>
        <fullName evidence="2">Helix-turn-helix transcriptional regulator</fullName>
    </submittedName>
</protein>
<reference evidence="2" key="1">
    <citation type="submission" date="2022-11" db="EMBL/GenBank/DDBJ databases">
        <title>Draft genome sequence of Hoeflea poritis E7-10 and Hoeflea prorocentri PM5-8, separated from scleractinian coral Porites lutea and marine dinoflagellate.</title>
        <authorList>
            <person name="Zhang G."/>
            <person name="Wei Q."/>
            <person name="Cai L."/>
        </authorList>
    </citation>
    <scope>NUCLEOTIDE SEQUENCE</scope>
    <source>
        <strain evidence="2">PM5-8</strain>
    </source>
</reference>
<dbReference type="PANTHER" id="PTHR35010:SF4">
    <property type="entry name" value="BLL5781 PROTEIN"/>
    <property type="match status" value="1"/>
</dbReference>
<dbReference type="Gene3D" id="3.30.450.180">
    <property type="match status" value="1"/>
</dbReference>
<accession>A0A9X3ZFQ9</accession>
<dbReference type="RefSeq" id="WP_267988720.1">
    <property type="nucleotide sequence ID" value="NZ_JAPJZI010000001.1"/>
</dbReference>
<dbReference type="PROSITE" id="PS50943">
    <property type="entry name" value="HTH_CROC1"/>
    <property type="match status" value="1"/>
</dbReference>
<name>A0A9X3ZFQ9_9HYPH</name>
<proteinExistence type="predicted"/>
<evidence type="ECO:0000313" key="2">
    <source>
        <dbReference type="EMBL" id="MDA5397254.1"/>
    </source>
</evidence>
<evidence type="ECO:0000313" key="3">
    <source>
        <dbReference type="Proteomes" id="UP001151234"/>
    </source>
</evidence>
<dbReference type="SMART" id="SM00530">
    <property type="entry name" value="HTH_XRE"/>
    <property type="match status" value="1"/>
</dbReference>
<comment type="caution">
    <text evidence="2">The sequence shown here is derived from an EMBL/GenBank/DDBJ whole genome shotgun (WGS) entry which is preliminary data.</text>
</comment>
<dbReference type="InterPro" id="IPR001387">
    <property type="entry name" value="Cro/C1-type_HTH"/>
</dbReference>
<dbReference type="Proteomes" id="UP001151234">
    <property type="component" value="Unassembled WGS sequence"/>
</dbReference>
<dbReference type="CDD" id="cd00093">
    <property type="entry name" value="HTH_XRE"/>
    <property type="match status" value="1"/>
</dbReference>
<dbReference type="InterPro" id="IPR041413">
    <property type="entry name" value="MLTR_LBD"/>
</dbReference>
<sequence length="262" mass="28772">MQNAFGDSLKHWRGQRRMSQLDLGLAANVSARHISFLETGRSRPSRSMVRLLSDSLELPHSERNAFLGAAGFAPAYRRRDLNDTDMAHVRAAVDWTLERQDPFPAMALDRHWRVVRVNTSAGLILSGAGLGEGDSLLEALFDTDRMAGALDNWLEVAQHMIVRLRTESVHLGGDPVLDDAVEHLTKELGHRLPANDGALPAVIPARYRAGDMVLSFFSTIAQFGSAEDIALSELKIELMFPADEPTRTALFAMAGLSDDQTG</sequence>